<organism evidence="2 3">
    <name type="scientific">Kitasatospora gansuensis</name>
    <dbReference type="NCBI Taxonomy" id="258050"/>
    <lineage>
        <taxon>Bacteria</taxon>
        <taxon>Bacillati</taxon>
        <taxon>Actinomycetota</taxon>
        <taxon>Actinomycetes</taxon>
        <taxon>Kitasatosporales</taxon>
        <taxon>Streptomycetaceae</taxon>
        <taxon>Kitasatospora</taxon>
    </lineage>
</organism>
<dbReference type="Proteomes" id="UP000573327">
    <property type="component" value="Unassembled WGS sequence"/>
</dbReference>
<keyword evidence="3" id="KW-1185">Reference proteome</keyword>
<feature type="transmembrane region" description="Helical" evidence="1">
    <location>
        <begin position="68"/>
        <end position="87"/>
    </location>
</feature>
<keyword evidence="1" id="KW-0472">Membrane</keyword>
<accession>A0A7W7WGI0</accession>
<proteinExistence type="predicted"/>
<name>A0A7W7WGI0_9ACTN</name>
<feature type="transmembrane region" description="Helical" evidence="1">
    <location>
        <begin position="16"/>
        <end position="36"/>
    </location>
</feature>
<protein>
    <submittedName>
        <fullName evidence="2">Putative oligopeptide transporter (OPT) family protein</fullName>
    </submittedName>
</protein>
<comment type="caution">
    <text evidence="2">The sequence shown here is derived from an EMBL/GenBank/DDBJ whole genome shotgun (WGS) entry which is preliminary data.</text>
</comment>
<dbReference type="AlphaFoldDB" id="A0A7W7WGI0"/>
<feature type="transmembrane region" description="Helical" evidence="1">
    <location>
        <begin position="93"/>
        <end position="111"/>
    </location>
</feature>
<evidence type="ECO:0000256" key="1">
    <source>
        <dbReference type="SAM" id="Phobius"/>
    </source>
</evidence>
<evidence type="ECO:0000313" key="2">
    <source>
        <dbReference type="EMBL" id="MBB4945645.1"/>
    </source>
</evidence>
<keyword evidence="1" id="KW-0812">Transmembrane</keyword>
<reference evidence="2 3" key="1">
    <citation type="submission" date="2020-08" db="EMBL/GenBank/DDBJ databases">
        <title>Sequencing the genomes of 1000 actinobacteria strains.</title>
        <authorList>
            <person name="Klenk H.-P."/>
        </authorList>
    </citation>
    <scope>NUCLEOTIDE SEQUENCE [LARGE SCALE GENOMIC DNA]</scope>
    <source>
        <strain evidence="2 3">DSM 44786</strain>
    </source>
</reference>
<feature type="transmembrane region" description="Helical" evidence="1">
    <location>
        <begin position="42"/>
        <end position="61"/>
    </location>
</feature>
<evidence type="ECO:0000313" key="3">
    <source>
        <dbReference type="Proteomes" id="UP000573327"/>
    </source>
</evidence>
<sequence length="140" mass="13725">MAATAKLRHGIPRVSAGRWAGLLICAASALVDGLVIGSRSVIGGLGLLLLLLPVALLIAVGTSAKSTLPVAPVLLGLLACGLLGLALATGGPVAYAALGTAVLLTLLSAAAGRRGHRPGPAEPLSAADREDLLDAYPAAV</sequence>
<gene>
    <name evidence="2" type="ORF">F4556_001180</name>
</gene>
<dbReference type="RefSeq" id="WP_184912190.1">
    <property type="nucleotide sequence ID" value="NZ_JACHJR010000001.1"/>
</dbReference>
<dbReference type="EMBL" id="JACHJR010000001">
    <property type="protein sequence ID" value="MBB4945645.1"/>
    <property type="molecule type" value="Genomic_DNA"/>
</dbReference>
<keyword evidence="1" id="KW-1133">Transmembrane helix</keyword>